<evidence type="ECO:0000256" key="2">
    <source>
        <dbReference type="ARBA" id="ARBA00022679"/>
    </source>
</evidence>
<dbReference type="EMBL" id="JACYFG010000061">
    <property type="protein sequence ID" value="MBD5782489.1"/>
    <property type="molecule type" value="Genomic_DNA"/>
</dbReference>
<comment type="caution">
    <text evidence="10">The sequence shown here is derived from an EMBL/GenBank/DDBJ whole genome shotgun (WGS) entry which is preliminary data.</text>
</comment>
<organism evidence="10 11">
    <name type="scientific">Pelagicoccus enzymogenes</name>
    <dbReference type="NCBI Taxonomy" id="2773457"/>
    <lineage>
        <taxon>Bacteria</taxon>
        <taxon>Pseudomonadati</taxon>
        <taxon>Verrucomicrobiota</taxon>
        <taxon>Opitutia</taxon>
        <taxon>Puniceicoccales</taxon>
        <taxon>Pelagicoccaceae</taxon>
        <taxon>Pelagicoccus</taxon>
    </lineage>
</organism>
<proteinExistence type="inferred from homology"/>
<protein>
    <recommendedName>
        <fullName evidence="7">ATP:glycerol 3-phosphotransferase</fullName>
    </recommendedName>
</protein>
<keyword evidence="2 10" id="KW-0808">Transferase</keyword>
<dbReference type="NCBIfam" id="NF000756">
    <property type="entry name" value="PRK00047.1"/>
    <property type="match status" value="1"/>
</dbReference>
<keyword evidence="5" id="KW-0319">Glycerol metabolism</keyword>
<reference evidence="10" key="1">
    <citation type="submission" date="2020-09" db="EMBL/GenBank/DDBJ databases">
        <title>Pelagicoccus enzymogenes sp. nov. with an EPS production, isolated from marine sediment.</title>
        <authorList>
            <person name="Feng X."/>
        </authorList>
    </citation>
    <scope>NUCLEOTIDE SEQUENCE</scope>
    <source>
        <strain evidence="10">NFK12</strain>
    </source>
</reference>
<evidence type="ECO:0000256" key="7">
    <source>
        <dbReference type="ARBA" id="ARBA00043149"/>
    </source>
</evidence>
<keyword evidence="11" id="KW-1185">Reference proteome</keyword>
<evidence type="ECO:0000256" key="6">
    <source>
        <dbReference type="ARBA" id="ARBA00022840"/>
    </source>
</evidence>
<dbReference type="RefSeq" id="WP_191619570.1">
    <property type="nucleotide sequence ID" value="NZ_JACYFG010000061.1"/>
</dbReference>
<sequence>MPHFLSLDQSTSATKALIFSEKGEIVARASLEHKQHYPKPGWVEHDAEEIWSNTLSVVGKVIESEAVELKDIACVSITNQRETIVVFEKGTGKPLYHAMVWQCRRGVELCDAAIAGGFESIVQERTGLKIDAYFSASKLKWLMRNEPEIARRIKSGEALVGTIDAYLIYRMTEGRTFATDTTNASRTLLYDISLLDWDDELCELWETPRQALPEVRDSEARFGETTFEGLLETPLEICGVMGDSQAALFAQGCFEPGTAKVTFGTGSSILLNIGSELKRSNRGVVSTLAWTRGGVPTYAFEGIIISSAATLAWLKDQLGLFSDYSEIEPMARELPDNGGVYLVPAFTGLGLPYWKADAKAIIVGLSSQSDRRHVVRAGLESIAFQVCEALKVMRSEAGISLKSLKADGGATTNRFLMSLVADLCGVDLSVAKMPECSPLGATMAGMLGKGVVSSPDDFSFGVPETFVPAMSSEQVDKLISGWKSAVGQIA</sequence>
<keyword evidence="4 10" id="KW-0418">Kinase</keyword>
<dbReference type="Pfam" id="PF02782">
    <property type="entry name" value="FGGY_C"/>
    <property type="match status" value="1"/>
</dbReference>
<dbReference type="PANTHER" id="PTHR10196:SF69">
    <property type="entry name" value="GLYCEROL KINASE"/>
    <property type="match status" value="1"/>
</dbReference>
<dbReference type="InterPro" id="IPR000577">
    <property type="entry name" value="Carb_kinase_FGGY"/>
</dbReference>
<comment type="similarity">
    <text evidence="1">Belongs to the FGGY kinase family.</text>
</comment>
<evidence type="ECO:0000256" key="3">
    <source>
        <dbReference type="ARBA" id="ARBA00022741"/>
    </source>
</evidence>
<dbReference type="FunFam" id="3.30.420.40:FF:000008">
    <property type="entry name" value="Glycerol kinase"/>
    <property type="match status" value="1"/>
</dbReference>
<dbReference type="SUPFAM" id="SSF53067">
    <property type="entry name" value="Actin-like ATPase domain"/>
    <property type="match status" value="2"/>
</dbReference>
<feature type="domain" description="Carbohydrate kinase FGGY C-terminal" evidence="9">
    <location>
        <begin position="260"/>
        <end position="446"/>
    </location>
</feature>
<dbReference type="GO" id="GO:0004370">
    <property type="term" value="F:glycerol kinase activity"/>
    <property type="evidence" value="ECO:0007669"/>
    <property type="project" value="TreeGrafter"/>
</dbReference>
<evidence type="ECO:0000256" key="4">
    <source>
        <dbReference type="ARBA" id="ARBA00022777"/>
    </source>
</evidence>
<dbReference type="InterPro" id="IPR043129">
    <property type="entry name" value="ATPase_NBD"/>
</dbReference>
<keyword evidence="6" id="KW-0067">ATP-binding</keyword>
<dbReference type="Gene3D" id="3.30.420.40">
    <property type="match status" value="2"/>
</dbReference>
<keyword evidence="3" id="KW-0547">Nucleotide-binding</keyword>
<dbReference type="AlphaFoldDB" id="A0A927IK36"/>
<evidence type="ECO:0000256" key="5">
    <source>
        <dbReference type="ARBA" id="ARBA00022798"/>
    </source>
</evidence>
<dbReference type="Pfam" id="PF00370">
    <property type="entry name" value="FGGY_N"/>
    <property type="match status" value="1"/>
</dbReference>
<dbReference type="GO" id="GO:0005829">
    <property type="term" value="C:cytosol"/>
    <property type="evidence" value="ECO:0007669"/>
    <property type="project" value="TreeGrafter"/>
</dbReference>
<dbReference type="PANTHER" id="PTHR10196">
    <property type="entry name" value="SUGAR KINASE"/>
    <property type="match status" value="1"/>
</dbReference>
<gene>
    <name evidence="10" type="primary">glpK</name>
    <name evidence="10" type="ORF">IEN85_23525</name>
</gene>
<name>A0A927IK36_9BACT</name>
<evidence type="ECO:0000313" key="11">
    <source>
        <dbReference type="Proteomes" id="UP000622317"/>
    </source>
</evidence>
<dbReference type="GO" id="GO:0019563">
    <property type="term" value="P:glycerol catabolic process"/>
    <property type="evidence" value="ECO:0007669"/>
    <property type="project" value="TreeGrafter"/>
</dbReference>
<dbReference type="CDD" id="cd07769">
    <property type="entry name" value="ASKHA_NBD_FGGY_GK"/>
    <property type="match status" value="1"/>
</dbReference>
<dbReference type="InterPro" id="IPR018483">
    <property type="entry name" value="Carb_kinase_FGGY_CS"/>
</dbReference>
<accession>A0A927IK36</accession>
<feature type="domain" description="Carbohydrate kinase FGGY N-terminal" evidence="8">
    <location>
        <begin position="5"/>
        <end position="249"/>
    </location>
</feature>
<dbReference type="PROSITE" id="PS00933">
    <property type="entry name" value="FGGY_KINASES_1"/>
    <property type="match status" value="1"/>
</dbReference>
<evidence type="ECO:0000313" key="10">
    <source>
        <dbReference type="EMBL" id="MBD5782489.1"/>
    </source>
</evidence>
<evidence type="ECO:0000256" key="1">
    <source>
        <dbReference type="ARBA" id="ARBA00009156"/>
    </source>
</evidence>
<evidence type="ECO:0000259" key="8">
    <source>
        <dbReference type="Pfam" id="PF00370"/>
    </source>
</evidence>
<dbReference type="InterPro" id="IPR018485">
    <property type="entry name" value="FGGY_C"/>
</dbReference>
<dbReference type="GO" id="GO:0005524">
    <property type="term" value="F:ATP binding"/>
    <property type="evidence" value="ECO:0007669"/>
    <property type="project" value="UniProtKB-KW"/>
</dbReference>
<dbReference type="InterPro" id="IPR018484">
    <property type="entry name" value="FGGY_N"/>
</dbReference>
<evidence type="ECO:0000259" key="9">
    <source>
        <dbReference type="Pfam" id="PF02782"/>
    </source>
</evidence>
<dbReference type="Proteomes" id="UP000622317">
    <property type="component" value="Unassembled WGS sequence"/>
</dbReference>
<dbReference type="PIRSF" id="PIRSF000538">
    <property type="entry name" value="GlpK"/>
    <property type="match status" value="1"/>
</dbReference>